<evidence type="ECO:0000313" key="7">
    <source>
        <dbReference type="EMBL" id="MPN13480.1"/>
    </source>
</evidence>
<evidence type="ECO:0000256" key="3">
    <source>
        <dbReference type="ARBA" id="ARBA00022452"/>
    </source>
</evidence>
<dbReference type="Pfam" id="PF02321">
    <property type="entry name" value="OEP"/>
    <property type="match status" value="1"/>
</dbReference>
<dbReference type="SUPFAM" id="SSF56954">
    <property type="entry name" value="Outer membrane efflux proteins (OEP)"/>
    <property type="match status" value="1"/>
</dbReference>
<keyword evidence="6" id="KW-0998">Cell outer membrane</keyword>
<dbReference type="InterPro" id="IPR003423">
    <property type="entry name" value="OMP_efflux"/>
</dbReference>
<evidence type="ECO:0000256" key="5">
    <source>
        <dbReference type="ARBA" id="ARBA00023136"/>
    </source>
</evidence>
<keyword evidence="5" id="KW-0472">Membrane</keyword>
<evidence type="ECO:0000256" key="2">
    <source>
        <dbReference type="ARBA" id="ARBA00022448"/>
    </source>
</evidence>
<dbReference type="GO" id="GO:0009279">
    <property type="term" value="C:cell outer membrane"/>
    <property type="evidence" value="ECO:0007669"/>
    <property type="project" value="UniProtKB-SubCell"/>
</dbReference>
<dbReference type="InterPro" id="IPR051906">
    <property type="entry name" value="TolC-like"/>
</dbReference>
<evidence type="ECO:0008006" key="8">
    <source>
        <dbReference type="Google" id="ProtNLM"/>
    </source>
</evidence>
<proteinExistence type="predicted"/>
<comment type="subcellular location">
    <subcellularLocation>
        <location evidence="1">Cell outer membrane</location>
    </subcellularLocation>
</comment>
<dbReference type="GO" id="GO:1990281">
    <property type="term" value="C:efflux pump complex"/>
    <property type="evidence" value="ECO:0007669"/>
    <property type="project" value="TreeGrafter"/>
</dbReference>
<protein>
    <recommendedName>
        <fullName evidence="8">Outer membrane efflux protein</fullName>
    </recommendedName>
</protein>
<dbReference type="AlphaFoldDB" id="A0A645FHP3"/>
<sequence length="131" mass="15102">MTVPIIDGQKSKLQQKQYEELIQSTHYNIQAKETSIYQEVVEAQNDWEKSLALEKSRKQQLDQSTRELAITRLMYQEGMGNQLDLLRAQVENQRVQTEYLAAIRDVYKSLAELKRVAGGYSHPESGPDKES</sequence>
<evidence type="ECO:0000256" key="6">
    <source>
        <dbReference type="ARBA" id="ARBA00023237"/>
    </source>
</evidence>
<organism evidence="7">
    <name type="scientific">bioreactor metagenome</name>
    <dbReference type="NCBI Taxonomy" id="1076179"/>
    <lineage>
        <taxon>unclassified sequences</taxon>
        <taxon>metagenomes</taxon>
        <taxon>ecological metagenomes</taxon>
    </lineage>
</organism>
<name>A0A645FHP3_9ZZZZ</name>
<reference evidence="7" key="1">
    <citation type="submission" date="2019-08" db="EMBL/GenBank/DDBJ databases">
        <authorList>
            <person name="Kucharzyk K."/>
            <person name="Murdoch R.W."/>
            <person name="Higgins S."/>
            <person name="Loffler F."/>
        </authorList>
    </citation>
    <scope>NUCLEOTIDE SEQUENCE</scope>
</reference>
<keyword evidence="4" id="KW-0812">Transmembrane</keyword>
<keyword evidence="3" id="KW-1134">Transmembrane beta strand</keyword>
<comment type="caution">
    <text evidence="7">The sequence shown here is derived from an EMBL/GenBank/DDBJ whole genome shotgun (WGS) entry which is preliminary data.</text>
</comment>
<keyword evidence="2" id="KW-0813">Transport</keyword>
<evidence type="ECO:0000256" key="1">
    <source>
        <dbReference type="ARBA" id="ARBA00004442"/>
    </source>
</evidence>
<dbReference type="GO" id="GO:0015562">
    <property type="term" value="F:efflux transmembrane transporter activity"/>
    <property type="evidence" value="ECO:0007669"/>
    <property type="project" value="InterPro"/>
</dbReference>
<dbReference type="PANTHER" id="PTHR30026">
    <property type="entry name" value="OUTER MEMBRANE PROTEIN TOLC"/>
    <property type="match status" value="1"/>
</dbReference>
<dbReference type="EMBL" id="VSSQ01059972">
    <property type="protein sequence ID" value="MPN13480.1"/>
    <property type="molecule type" value="Genomic_DNA"/>
</dbReference>
<dbReference type="GO" id="GO:0015288">
    <property type="term" value="F:porin activity"/>
    <property type="evidence" value="ECO:0007669"/>
    <property type="project" value="TreeGrafter"/>
</dbReference>
<dbReference type="Gene3D" id="1.20.1600.10">
    <property type="entry name" value="Outer membrane efflux proteins (OEP)"/>
    <property type="match status" value="1"/>
</dbReference>
<accession>A0A645FHP3</accession>
<evidence type="ECO:0000256" key="4">
    <source>
        <dbReference type="ARBA" id="ARBA00022692"/>
    </source>
</evidence>
<dbReference type="PANTHER" id="PTHR30026:SF21">
    <property type="entry name" value="SLR1270 PROTEIN"/>
    <property type="match status" value="1"/>
</dbReference>
<gene>
    <name evidence="7" type="ORF">SDC9_160801</name>
</gene>